<name>A0ACB8CPP7_DERSI</name>
<dbReference type="EMBL" id="CM023474">
    <property type="protein sequence ID" value="KAH7948987.1"/>
    <property type="molecule type" value="Genomic_DNA"/>
</dbReference>
<dbReference type="Proteomes" id="UP000821865">
    <property type="component" value="Chromosome 5"/>
</dbReference>
<evidence type="ECO:0000313" key="2">
    <source>
        <dbReference type="Proteomes" id="UP000821865"/>
    </source>
</evidence>
<protein>
    <submittedName>
        <fullName evidence="1">Uncharacterized protein</fullName>
    </submittedName>
</protein>
<sequence length="705" mass="79594">MAERGDWTQATFTCRTFDELPLCTATSENTCQIVDHLSTLNELLFHAELELQERPAPCGQLSLESLAEEDLCMPHDSGKTFKQAITLMHRLLKTHSCIKHVHIHHGLFSLHAPLVCDALKSNHSTRTINIDFKGTVFNQAVDAAFTSVDHMEELERLDQGSCDELSLALSTVIRVCSSLTTLRIPELRMKGGMATSFVAVLKENFTLEELSMHGSVICEAGRDQFAQYLRDSTSLTTLSITADDSTRRNCFNWMAQGLLVSKAVKKVYLNNVLFDEENAGLAARIFTENKILQSFNITYLPRTLSLMPRTDYNLWYAPLSNNETLEELCLPFSIWNSAQWVDFFWTVSRKQSLKKLTVFVHATARCHLRELCKALKESGAEEKVSLGTYVVYYNLDLIYSKAFSDVDLFCFGDVVGQLSRVLVQFPHITSVRFSLRAGDVLLASAIAAYVKAARSLRKVRLTFYSDWDGMEEDKTASWTEIVASLSRNTSIRELGLHMDIDPDDSDDEDDVIHLIKLFAQAIKTSPNIRTVHFSGERSHEVAAFLRHFSEDIADNHTLVCVTIGGILDRNAARDYFNVRDTARRNFGLVTCAAQFTRGRALDRNCARALERVWRHTGLLEELAEQVSLSVAEASTMVRCGLRSVEGLHDFMRLARVVRDCVVCNPRPDGRPQLDTLNEDCWRLVRRYLALDDVREVAASASYSQR</sequence>
<keyword evidence="2" id="KW-1185">Reference proteome</keyword>
<evidence type="ECO:0000313" key="1">
    <source>
        <dbReference type="EMBL" id="KAH7948987.1"/>
    </source>
</evidence>
<gene>
    <name evidence="1" type="ORF">HPB49_003850</name>
</gene>
<organism evidence="1 2">
    <name type="scientific">Dermacentor silvarum</name>
    <name type="common">Tick</name>
    <dbReference type="NCBI Taxonomy" id="543639"/>
    <lineage>
        <taxon>Eukaryota</taxon>
        <taxon>Metazoa</taxon>
        <taxon>Ecdysozoa</taxon>
        <taxon>Arthropoda</taxon>
        <taxon>Chelicerata</taxon>
        <taxon>Arachnida</taxon>
        <taxon>Acari</taxon>
        <taxon>Parasitiformes</taxon>
        <taxon>Ixodida</taxon>
        <taxon>Ixodoidea</taxon>
        <taxon>Ixodidae</taxon>
        <taxon>Rhipicephalinae</taxon>
        <taxon>Dermacentor</taxon>
    </lineage>
</organism>
<proteinExistence type="predicted"/>
<comment type="caution">
    <text evidence="1">The sequence shown here is derived from an EMBL/GenBank/DDBJ whole genome shotgun (WGS) entry which is preliminary data.</text>
</comment>
<reference evidence="1" key="1">
    <citation type="submission" date="2020-05" db="EMBL/GenBank/DDBJ databases">
        <title>Large-scale comparative analyses of tick genomes elucidate their genetic diversity and vector capacities.</title>
        <authorList>
            <person name="Jia N."/>
            <person name="Wang J."/>
            <person name="Shi W."/>
            <person name="Du L."/>
            <person name="Sun Y."/>
            <person name="Zhan W."/>
            <person name="Jiang J."/>
            <person name="Wang Q."/>
            <person name="Zhang B."/>
            <person name="Ji P."/>
            <person name="Sakyi L.B."/>
            <person name="Cui X."/>
            <person name="Yuan T."/>
            <person name="Jiang B."/>
            <person name="Yang W."/>
            <person name="Lam T.T.-Y."/>
            <person name="Chang Q."/>
            <person name="Ding S."/>
            <person name="Wang X."/>
            <person name="Zhu J."/>
            <person name="Ruan X."/>
            <person name="Zhao L."/>
            <person name="Wei J."/>
            <person name="Que T."/>
            <person name="Du C."/>
            <person name="Cheng J."/>
            <person name="Dai P."/>
            <person name="Han X."/>
            <person name="Huang E."/>
            <person name="Gao Y."/>
            <person name="Liu J."/>
            <person name="Shao H."/>
            <person name="Ye R."/>
            <person name="Li L."/>
            <person name="Wei W."/>
            <person name="Wang X."/>
            <person name="Wang C."/>
            <person name="Yang T."/>
            <person name="Huo Q."/>
            <person name="Li W."/>
            <person name="Guo W."/>
            <person name="Chen H."/>
            <person name="Zhou L."/>
            <person name="Ni X."/>
            <person name="Tian J."/>
            <person name="Zhou Y."/>
            <person name="Sheng Y."/>
            <person name="Liu T."/>
            <person name="Pan Y."/>
            <person name="Xia L."/>
            <person name="Li J."/>
            <person name="Zhao F."/>
            <person name="Cao W."/>
        </authorList>
    </citation>
    <scope>NUCLEOTIDE SEQUENCE</scope>
    <source>
        <strain evidence="1">Dsil-2018</strain>
    </source>
</reference>
<accession>A0ACB8CPP7</accession>